<dbReference type="InterPro" id="IPR013968">
    <property type="entry name" value="PKS_KR"/>
</dbReference>
<evidence type="ECO:0000259" key="10">
    <source>
        <dbReference type="PROSITE" id="PS52019"/>
    </source>
</evidence>
<dbReference type="SUPFAM" id="SSF52151">
    <property type="entry name" value="FabD/lysophospholipase-like"/>
    <property type="match status" value="1"/>
</dbReference>
<proteinExistence type="predicted"/>
<dbReference type="InterPro" id="IPR029063">
    <property type="entry name" value="SAM-dependent_MTases_sf"/>
</dbReference>
<dbReference type="InterPro" id="IPR014030">
    <property type="entry name" value="Ketoacyl_synth_N"/>
</dbReference>
<dbReference type="InterPro" id="IPR057326">
    <property type="entry name" value="KR_dom"/>
</dbReference>
<dbReference type="PROSITE" id="PS00606">
    <property type="entry name" value="KS3_1"/>
    <property type="match status" value="1"/>
</dbReference>
<dbReference type="InterPro" id="IPR014043">
    <property type="entry name" value="Acyl_transferase_dom"/>
</dbReference>
<dbReference type="eggNOG" id="KOG1178">
    <property type="taxonomic scope" value="Eukaryota"/>
</dbReference>
<dbReference type="Gene3D" id="3.40.50.720">
    <property type="entry name" value="NAD(P)-binding Rossmann-like Domain"/>
    <property type="match status" value="2"/>
</dbReference>
<dbReference type="Pfam" id="PF00698">
    <property type="entry name" value="Acyl_transf_1"/>
    <property type="match status" value="1"/>
</dbReference>
<dbReference type="Pfam" id="PF14765">
    <property type="entry name" value="PS-DH"/>
    <property type="match status" value="1"/>
</dbReference>
<dbReference type="Proteomes" id="UP000012174">
    <property type="component" value="Unassembled WGS sequence"/>
</dbReference>
<dbReference type="InterPro" id="IPR006162">
    <property type="entry name" value="Ppantetheine_attach_site"/>
</dbReference>
<dbReference type="InterPro" id="IPR018201">
    <property type="entry name" value="Ketoacyl_synth_AS"/>
</dbReference>
<dbReference type="InterPro" id="IPR050091">
    <property type="entry name" value="PKS_NRPS_Biosynth_Enz"/>
</dbReference>
<dbReference type="InterPro" id="IPR016039">
    <property type="entry name" value="Thiolase-like"/>
</dbReference>
<evidence type="ECO:0000313" key="11">
    <source>
        <dbReference type="EMBL" id="EMR67345.1"/>
    </source>
</evidence>
<dbReference type="FunFam" id="3.40.47.10:FF:000019">
    <property type="entry name" value="Polyketide synthase type I"/>
    <property type="match status" value="1"/>
</dbReference>
<dbReference type="Pfam" id="PF16197">
    <property type="entry name" value="KAsynt_C_assoc"/>
    <property type="match status" value="1"/>
</dbReference>
<keyword evidence="5" id="KW-0560">Oxidoreductase</keyword>
<dbReference type="InterPro" id="IPR049900">
    <property type="entry name" value="PKS_mFAS_DH"/>
</dbReference>
<dbReference type="Pfam" id="PF08241">
    <property type="entry name" value="Methyltransf_11"/>
    <property type="match status" value="1"/>
</dbReference>
<dbReference type="GO" id="GO:0008757">
    <property type="term" value="F:S-adenosylmethionine-dependent methyltransferase activity"/>
    <property type="evidence" value="ECO:0007669"/>
    <property type="project" value="InterPro"/>
</dbReference>
<dbReference type="EMBL" id="KB706459">
    <property type="protein sequence ID" value="EMR67345.1"/>
    <property type="molecule type" value="Genomic_DNA"/>
</dbReference>
<dbReference type="InterPro" id="IPR013120">
    <property type="entry name" value="FAR_NAD-bd"/>
</dbReference>
<dbReference type="Gene3D" id="3.10.129.110">
    <property type="entry name" value="Polyketide synthase dehydratase"/>
    <property type="match status" value="1"/>
</dbReference>
<feature type="domain" description="Ketosynthase family 3 (KS3)" evidence="9">
    <location>
        <begin position="4"/>
        <end position="444"/>
    </location>
</feature>
<dbReference type="PROSITE" id="PS00012">
    <property type="entry name" value="PHOSPHOPANTETHEINE"/>
    <property type="match status" value="1"/>
</dbReference>
<dbReference type="InterPro" id="IPR032821">
    <property type="entry name" value="PKS_assoc"/>
</dbReference>
<feature type="region of interest" description="C-terminal hotdog fold" evidence="7">
    <location>
        <begin position="1023"/>
        <end position="1174"/>
    </location>
</feature>
<evidence type="ECO:0000256" key="6">
    <source>
        <dbReference type="ARBA" id="ARBA00023268"/>
    </source>
</evidence>
<dbReference type="OrthoDB" id="329835at2759"/>
<dbReference type="InterPro" id="IPR036291">
    <property type="entry name" value="NAD(P)-bd_dom_sf"/>
</dbReference>
<keyword evidence="3" id="KW-0489">Methyltransferase</keyword>
<dbReference type="SMART" id="SM00822">
    <property type="entry name" value="PKS_KR"/>
    <property type="match status" value="1"/>
</dbReference>
<dbReference type="InterPro" id="IPR001227">
    <property type="entry name" value="Ac_transferase_dom_sf"/>
</dbReference>
<keyword evidence="6" id="KW-0511">Multifunctional enzyme</keyword>
<evidence type="ECO:0000256" key="3">
    <source>
        <dbReference type="ARBA" id="ARBA00022603"/>
    </source>
</evidence>
<dbReference type="SUPFAM" id="SSF55048">
    <property type="entry name" value="Probable ACP-binding domain of malonyl-CoA ACP transacylase"/>
    <property type="match status" value="1"/>
</dbReference>
<evidence type="ECO:0000256" key="1">
    <source>
        <dbReference type="ARBA" id="ARBA00022450"/>
    </source>
</evidence>
<dbReference type="KEGG" id="ela:UCREL1_5660"/>
<gene>
    <name evidence="11" type="ORF">UCREL1_5660</name>
</gene>
<accession>M7TKT7</accession>
<feature type="domain" description="Carrier" evidence="8">
    <location>
        <begin position="2086"/>
        <end position="2164"/>
    </location>
</feature>
<dbReference type="Gene3D" id="3.10.129.120">
    <property type="match status" value="1"/>
</dbReference>
<dbReference type="GO" id="GO:0032259">
    <property type="term" value="P:methylation"/>
    <property type="evidence" value="ECO:0007669"/>
    <property type="project" value="UniProtKB-KW"/>
</dbReference>
<evidence type="ECO:0000256" key="7">
    <source>
        <dbReference type="PROSITE-ProRule" id="PRU01363"/>
    </source>
</evidence>
<dbReference type="InterPro" id="IPR042104">
    <property type="entry name" value="PKS_dehydratase_sf"/>
</dbReference>
<dbReference type="GO" id="GO:0006633">
    <property type="term" value="P:fatty acid biosynthetic process"/>
    <property type="evidence" value="ECO:0007669"/>
    <property type="project" value="InterPro"/>
</dbReference>
<dbReference type="CDD" id="cd00833">
    <property type="entry name" value="PKS"/>
    <property type="match status" value="1"/>
</dbReference>
<dbReference type="InterPro" id="IPR020841">
    <property type="entry name" value="PKS_Beta-ketoAc_synthase_dom"/>
</dbReference>
<dbReference type="InterPro" id="IPR014031">
    <property type="entry name" value="Ketoacyl_synth_C"/>
</dbReference>
<feature type="active site" description="Proton donor; for dehydratase activity" evidence="7">
    <location>
        <position position="1078"/>
    </location>
</feature>
<evidence type="ECO:0000259" key="9">
    <source>
        <dbReference type="PROSITE" id="PS52004"/>
    </source>
</evidence>
<feature type="active site" description="Proton acceptor; for dehydratase activity" evidence="7">
    <location>
        <position position="898"/>
    </location>
</feature>
<dbReference type="GO" id="GO:0004312">
    <property type="term" value="F:fatty acid synthase activity"/>
    <property type="evidence" value="ECO:0007669"/>
    <property type="project" value="TreeGrafter"/>
</dbReference>
<reference evidence="12" key="1">
    <citation type="journal article" date="2013" name="Genome Announc.">
        <title>Draft genome sequence of the grapevine dieback fungus Eutypa lata UCR-EL1.</title>
        <authorList>
            <person name="Blanco-Ulate B."/>
            <person name="Rolshausen P.E."/>
            <person name="Cantu D."/>
        </authorList>
    </citation>
    <scope>NUCLEOTIDE SEQUENCE [LARGE SCALE GENOMIC DNA]</scope>
    <source>
        <strain evidence="12">UCR-EL1</strain>
    </source>
</reference>
<dbReference type="Pfam" id="PF02801">
    <property type="entry name" value="Ketoacyl-synt_C"/>
    <property type="match status" value="1"/>
</dbReference>
<evidence type="ECO:0000313" key="12">
    <source>
        <dbReference type="Proteomes" id="UP000012174"/>
    </source>
</evidence>
<keyword evidence="4" id="KW-0808">Transferase</keyword>
<dbReference type="GO" id="GO:0004315">
    <property type="term" value="F:3-oxoacyl-[acyl-carrier-protein] synthase activity"/>
    <property type="evidence" value="ECO:0007669"/>
    <property type="project" value="InterPro"/>
</dbReference>
<dbReference type="PROSITE" id="PS52004">
    <property type="entry name" value="KS3_2"/>
    <property type="match status" value="1"/>
</dbReference>
<evidence type="ECO:0000256" key="2">
    <source>
        <dbReference type="ARBA" id="ARBA00022553"/>
    </source>
</evidence>
<evidence type="ECO:0000256" key="5">
    <source>
        <dbReference type="ARBA" id="ARBA00023002"/>
    </source>
</evidence>
<dbReference type="SUPFAM" id="SSF53901">
    <property type="entry name" value="Thiolase-like"/>
    <property type="match status" value="1"/>
</dbReference>
<dbReference type="Pfam" id="PF00109">
    <property type="entry name" value="ketoacyl-synt"/>
    <property type="match status" value="1"/>
</dbReference>
<dbReference type="Pfam" id="PF08659">
    <property type="entry name" value="KR"/>
    <property type="match status" value="1"/>
</dbReference>
<dbReference type="Gene3D" id="3.40.47.10">
    <property type="match status" value="1"/>
</dbReference>
<keyword evidence="12" id="KW-1185">Reference proteome</keyword>
<dbReference type="eggNOG" id="KOG1202">
    <property type="taxonomic scope" value="Eukaryota"/>
</dbReference>
<keyword evidence="2" id="KW-0597">Phosphoprotein</keyword>
<dbReference type="SUPFAM" id="SSF47336">
    <property type="entry name" value="ACP-like"/>
    <property type="match status" value="1"/>
</dbReference>
<dbReference type="OMA" id="SWFLKNF"/>
<dbReference type="Pfam" id="PF07993">
    <property type="entry name" value="NAD_binding_4"/>
    <property type="match status" value="1"/>
</dbReference>
<dbReference type="InterPro" id="IPR049551">
    <property type="entry name" value="PKS_DH_C"/>
</dbReference>
<dbReference type="SUPFAM" id="SSF53335">
    <property type="entry name" value="S-adenosyl-L-methionine-dependent methyltransferases"/>
    <property type="match status" value="1"/>
</dbReference>
<dbReference type="InterPro" id="IPR036736">
    <property type="entry name" value="ACP-like_sf"/>
</dbReference>
<dbReference type="GO" id="GO:0016491">
    <property type="term" value="F:oxidoreductase activity"/>
    <property type="evidence" value="ECO:0007669"/>
    <property type="project" value="UniProtKB-KW"/>
</dbReference>
<sequence length="2551" mass="278651">MTKNEPIAIVGSGCRFASDIDTPSKLWELLREPRDVRREIPADRFNVEGFYHPNGAYHGHSNVKHAYVMDHDPSRFDTEFFGIKPSEAKSMDPQQRLLLEVVYESIEAAGMSITSLGGSDTAVYAGLMANDYAMMLTRDLAHAPTYHATGVSSAIVSNRISYFFDWHGPSMTVDTGCSASLVALHLAVQSLRNGESHLALACGTHLIIGPDMFVIESKLNMLSPDGRCHMWDQKANGYARGDGVAAVVLKTLSAALADGDHIECIIRETGLNQDGSTPGLTMPSAAAQETLIRSTYAKAGLDLRDPNDRPHYFEAHGTGTPAGDPIEAEAISKAFFCKGLSNGRANTSNGRPLYVGSIKTVLGHTEGSAGIAAILKASLALQNSTIPPNLLFDTLSDRVAPFYDNLEIVREARPWPQVATGQVRRASVNSFGFGGANAHAILESYPPLRQKTNGISKVAPPLFTPLVFSASSEKILEAILTSYVSYLSDEPDIALADLAWTLRERRAVLPFRTFFSASGLDALAAKITARLRQGGPNIGVKALPSPRPGRRRGILGVFTGQGAQYARMGAELIEQSPLANRIVEDLETMLYELGVDERPSWSLRAEILANASSSRVHQAAISQPLCTAVQVMMVDLLRAAKVDFCAVIGHSSGEIAAAYAAGFLTAREAIYIAYYRGFHLDSAASPNGKGLLGGMLAVGMSMENASGICARDRFAGRVSVAASNSSASVTISGDEDAIAELQVVLDAGETFNRRLKVDKASLEACVRKRQVQETGYSCTWYSSVYNEAIDPAIGVPYDYWAENMARPVLFSQALTSATTEVDFGIAIEVGAHPALKGPASQTIEEVLLSKKTVPYFGMLSRGTSAVDAFSTTLGRLWCTLGPQHMNLDDFIGTKHESHAICGEETSEFTHYWDIRLRTAPSIIKAGAICYVSKRWNGSLATPSKDKWDVRMIELVDFAIHHAVILPEDDAGVEVLIELVHTAIARSDRFEAKFTYSAAVGHDVEVLTLAASATVVIKFGPPSTSLLPPSSIGSTLAHATSVDTDSFYSALAELGYEFVRVEPPDDETESLLIYPAELDAVFQAILLACSYPNDEQLRVLHLPTSIDLIRVNPALCSARDTKLTHLLPIEGAIVPVADGGNGIVGDANVFPPDSPNGMIQVQGAKLVPFGGAAAEKDDRHLFSTVHWIGRCLDGSGYTSLDQHRHDAMRVMERISAAYLRQLDRQLPADHPSRFDRPLSFYIDHARHITSLIDDGKHGYATEEWRADTPESVAGASSDFSELPDVRLMHLVGEHMPRVLRGETTMMAEFQKADILGDYYMNGVVIQASVSWVIGIMRQIAQHFPHLHILEIGDGVTSSIPRAIDNRFLSYTYANLSGSVQPDGTAFFSRANDPKPARTFDASLEPTSQGYVEGHYDVIIVFWVMHATKDLVSSLRNLRKLLKPGGYLIVAEGCYTASGADGGLTFIFGTLRGWWSSADQGRTLDTFGARLFLSQAVDEQTLEDVDFSVINPQTTVVSLTELDEPVFLNITESRFFALKQMFGYGKKLVWITSGRLDHQPYSNHTLGFGRTAVVETPDLLLQQLDIADPLAVNAQDIARIVLQFASKIPETTLWNTEPEIIVDSSGRELIPRVKPISTFNNRHNSSARVIKQLVSTKESDVALKATDNGWAAWDMTARYSSKSSEEIDLHTMHSTSTAIKTAVGHQYLVLCLDKAYRKITLFGRKGLSNAAGTANILRNAIDKVENYDPLDLHQARTLEKTVDVRRILEGVLAEDPLAVIDWTAARMLPVTVERADMQRKFRSDKTYWILGLSAALGTSLCDWMIQQGAKYLVFTSRRPRLDDAWINSHRLYGVKIKIVPCDLTDETALELAHMEICAEFPPIAGVLNGAAIFRDNSIINMSFAELEDSLRPKVLGSLYLDRIFHDQDLEFFILTSSITSFLGNEGQANYAAANTFMCGLAAQRRQRGLAATAINMGAIVGIGMLERGDRKLSESVLRRLSLMPVSEGDFHQIIAEAIEAGRPDSAICGPELTTAIRAVPYDEPSPPGYFSNPMFSHFRLKGLDPQRAKGPKTQSVKELLAVCETKIELQNTIGGAFSNELRKVLDTTMSDDKLLEMRSIDLGIDSLVSIELRTWFAKNLKVNIPVLKIMDNGPTGDLVLFAVDRIPAELVPMITDRDLSKISREQDESKIKIDWNVETVPPADLAKLASISASIPRAATAPGTVVLTGASGFLGSHLLETLLEQPSIKKIHCLAVRRLREKLEERLLPQDNRVVYHAGELNQPRLGLSEETATSIFRCADAVIHNGADTSHLKSYFDLKPSNIGSTVELVRLCLPRRVPLHYVSSNAVGHYSDLQYIGEVAIRSPGAPEPPVDGSSGYRSTKWAAETLLERVHESFRLPIWIHRPSTIIRSGRDAEGLAAQLDWMNALIWYMDKLSAVPKLNHGTGSLDLVYPRTVCAGIVSHVTAGASSAKGTDKVSYVHHMADLLIPLSKLEDFSKDPGRRFRQLPRADWIAEAVAAGMHPAVVVLIEMVDGPGSKGPPRFVKGPGVKNN</sequence>
<organism evidence="11 12">
    <name type="scientific">Eutypa lata (strain UCR-EL1)</name>
    <name type="common">Grapevine dieback disease fungus</name>
    <name type="synonym">Eutypa armeniacae</name>
    <dbReference type="NCBI Taxonomy" id="1287681"/>
    <lineage>
        <taxon>Eukaryota</taxon>
        <taxon>Fungi</taxon>
        <taxon>Dikarya</taxon>
        <taxon>Ascomycota</taxon>
        <taxon>Pezizomycotina</taxon>
        <taxon>Sordariomycetes</taxon>
        <taxon>Xylariomycetidae</taxon>
        <taxon>Xylariales</taxon>
        <taxon>Diatrypaceae</taxon>
        <taxon>Eutypa</taxon>
    </lineage>
</organism>
<dbReference type="PROSITE" id="PS52019">
    <property type="entry name" value="PKS_MFAS_DH"/>
    <property type="match status" value="1"/>
</dbReference>
<keyword evidence="1" id="KW-0596">Phosphopantetheine</keyword>
<feature type="region of interest" description="N-terminal hotdog fold" evidence="7">
    <location>
        <begin position="853"/>
        <end position="1013"/>
    </location>
</feature>
<dbReference type="Gene3D" id="3.40.50.150">
    <property type="entry name" value="Vaccinia Virus protein VP39"/>
    <property type="match status" value="1"/>
</dbReference>
<dbReference type="SUPFAM" id="SSF51735">
    <property type="entry name" value="NAD(P)-binding Rossmann-fold domains"/>
    <property type="match status" value="2"/>
</dbReference>
<dbReference type="GO" id="GO:0044550">
    <property type="term" value="P:secondary metabolite biosynthetic process"/>
    <property type="evidence" value="ECO:0007669"/>
    <property type="project" value="UniProtKB-ARBA"/>
</dbReference>
<dbReference type="InterPro" id="IPR016036">
    <property type="entry name" value="Malonyl_transacylase_ACP-bd"/>
</dbReference>
<dbReference type="InterPro" id="IPR013216">
    <property type="entry name" value="Methyltransf_11"/>
</dbReference>
<evidence type="ECO:0000259" key="8">
    <source>
        <dbReference type="PROSITE" id="PS50075"/>
    </source>
</evidence>
<name>M7TKT7_EUTLA</name>
<protein>
    <submittedName>
        <fullName evidence="11">Putative polyketide synthase protein</fullName>
    </submittedName>
</protein>
<evidence type="ECO:0000256" key="4">
    <source>
        <dbReference type="ARBA" id="ARBA00022679"/>
    </source>
</evidence>
<dbReference type="PANTHER" id="PTHR43775">
    <property type="entry name" value="FATTY ACID SYNTHASE"/>
    <property type="match status" value="1"/>
</dbReference>
<dbReference type="InterPro" id="IPR009081">
    <property type="entry name" value="PP-bd_ACP"/>
</dbReference>
<dbReference type="SMART" id="SM00825">
    <property type="entry name" value="PKS_KS"/>
    <property type="match status" value="1"/>
</dbReference>
<dbReference type="InterPro" id="IPR016035">
    <property type="entry name" value="Acyl_Trfase/lysoPLipase"/>
</dbReference>
<dbReference type="SMART" id="SM00827">
    <property type="entry name" value="PKS_AT"/>
    <property type="match status" value="1"/>
</dbReference>
<dbReference type="PANTHER" id="PTHR43775:SF20">
    <property type="entry name" value="HYBRID PKS-NRPS SYNTHETASE APDA"/>
    <property type="match status" value="1"/>
</dbReference>
<dbReference type="PROSITE" id="PS50075">
    <property type="entry name" value="CARRIER"/>
    <property type="match status" value="1"/>
</dbReference>
<dbReference type="HOGENOM" id="CLU_000022_31_0_1"/>
<dbReference type="Gene3D" id="3.40.366.10">
    <property type="entry name" value="Malonyl-Coenzyme A Acyl Carrier Protein, domain 2"/>
    <property type="match status" value="1"/>
</dbReference>
<feature type="domain" description="PKS/mFAS DH" evidence="10">
    <location>
        <begin position="853"/>
        <end position="1174"/>
    </location>
</feature>